<dbReference type="SMART" id="SM00855">
    <property type="entry name" value="PGAM"/>
    <property type="match status" value="1"/>
</dbReference>
<dbReference type="PANTHER" id="PTHR11931">
    <property type="entry name" value="PHOSPHOGLYCERATE MUTASE"/>
    <property type="match status" value="1"/>
</dbReference>
<evidence type="ECO:0000313" key="8">
    <source>
        <dbReference type="EMBL" id="QPJ66457.1"/>
    </source>
</evidence>
<keyword evidence="4" id="KW-0413">Isomerase</keyword>
<dbReference type="SUPFAM" id="SSF53254">
    <property type="entry name" value="Phosphoglycerate mutase-like"/>
    <property type="match status" value="1"/>
</dbReference>
<dbReference type="GO" id="GO:0006096">
    <property type="term" value="P:glycolytic process"/>
    <property type="evidence" value="ECO:0007669"/>
    <property type="project" value="UniProtKB-KW"/>
</dbReference>
<dbReference type="Gene3D" id="3.40.50.1240">
    <property type="entry name" value="Phosphoglycerate mutase-like"/>
    <property type="match status" value="1"/>
</dbReference>
<dbReference type="GO" id="GO:0043755">
    <property type="term" value="F:alpha-ribazole phosphatase activity"/>
    <property type="evidence" value="ECO:0007669"/>
    <property type="project" value="UniProtKB-UniRule"/>
</dbReference>
<keyword evidence="3" id="KW-0324">Glycolysis</keyword>
<evidence type="ECO:0000256" key="2">
    <source>
        <dbReference type="ARBA" id="ARBA00022432"/>
    </source>
</evidence>
<dbReference type="InterPro" id="IPR017578">
    <property type="entry name" value="Ribazole_CobC"/>
</dbReference>
<evidence type="ECO:0000256" key="7">
    <source>
        <dbReference type="PIRSR" id="PIRSR613078-2"/>
    </source>
</evidence>
<dbReference type="GO" id="GO:0006094">
    <property type="term" value="P:gluconeogenesis"/>
    <property type="evidence" value="ECO:0007669"/>
    <property type="project" value="UniProtKB-KW"/>
</dbReference>
<evidence type="ECO:0000256" key="5">
    <source>
        <dbReference type="NCBIfam" id="TIGR03162"/>
    </source>
</evidence>
<gene>
    <name evidence="8" type="primary">cobC</name>
    <name evidence="8" type="ORF">G3M78_14045</name>
</gene>
<protein>
    <recommendedName>
        <fullName evidence="5">Alpha-ribazole phosphatase</fullName>
        <ecNumber evidence="5">3.1.3.73</ecNumber>
    </recommendedName>
</protein>
<dbReference type="EC" id="3.1.3.73" evidence="5"/>
<dbReference type="EMBL" id="CP048620">
    <property type="protein sequence ID" value="QPJ66457.1"/>
    <property type="molecule type" value="Genomic_DNA"/>
</dbReference>
<dbReference type="InterPro" id="IPR029033">
    <property type="entry name" value="His_PPase_superfam"/>
</dbReference>
<dbReference type="NCBIfam" id="TIGR03162">
    <property type="entry name" value="ribazole_cobC"/>
    <property type="match status" value="1"/>
</dbReference>
<dbReference type="Pfam" id="PF00300">
    <property type="entry name" value="His_Phos_1"/>
    <property type="match status" value="1"/>
</dbReference>
<keyword evidence="2" id="KW-0312">Gluconeogenesis</keyword>
<dbReference type="AlphaFoldDB" id="A0A7T0C4X0"/>
<dbReference type="Proteomes" id="UP000594464">
    <property type="component" value="Chromosome"/>
</dbReference>
<feature type="active site" description="Tele-phosphohistidine intermediate" evidence="6">
    <location>
        <position position="14"/>
    </location>
</feature>
<evidence type="ECO:0000313" key="9">
    <source>
        <dbReference type="Proteomes" id="UP000594464"/>
    </source>
</evidence>
<dbReference type="InterPro" id="IPR005952">
    <property type="entry name" value="Phosphogly_mut1"/>
</dbReference>
<evidence type="ECO:0000256" key="4">
    <source>
        <dbReference type="ARBA" id="ARBA00023235"/>
    </source>
</evidence>
<name>A0A7T0C4X0_9BACT</name>
<evidence type="ECO:0000256" key="1">
    <source>
        <dbReference type="ARBA" id="ARBA00006717"/>
    </source>
</evidence>
<feature type="active site" description="Proton donor/acceptor" evidence="6">
    <location>
        <position position="87"/>
    </location>
</feature>
<accession>A0A7T0C4X0</accession>
<organism evidence="8 9">
    <name type="scientific">Candidatus Nitrohelix vancouverensis</name>
    <dbReference type="NCBI Taxonomy" id="2705534"/>
    <lineage>
        <taxon>Bacteria</taxon>
        <taxon>Pseudomonadati</taxon>
        <taxon>Nitrospinota/Tectimicrobiota group</taxon>
        <taxon>Nitrospinota</taxon>
        <taxon>Nitrospinia</taxon>
        <taxon>Nitrospinales</taxon>
        <taxon>Nitrospinaceae</taxon>
        <taxon>Candidatus Nitrohelix</taxon>
    </lineage>
</organism>
<dbReference type="InterPro" id="IPR013078">
    <property type="entry name" value="His_Pase_superF_clade-1"/>
</dbReference>
<evidence type="ECO:0000256" key="3">
    <source>
        <dbReference type="ARBA" id="ARBA00023152"/>
    </source>
</evidence>
<comment type="similarity">
    <text evidence="1">Belongs to the phosphoglycerate mutase family. BPG-dependent PGAM subfamily.</text>
</comment>
<reference evidence="9" key="1">
    <citation type="submission" date="2020-02" db="EMBL/GenBank/DDBJ databases">
        <title>Genomic and physiological characterization of two novel Nitrospinaceae genera.</title>
        <authorList>
            <person name="Mueller A.J."/>
            <person name="Jung M.-Y."/>
            <person name="Strachan C.R."/>
            <person name="Herbold C.W."/>
            <person name="Kirkegaard R.H."/>
            <person name="Daims H."/>
        </authorList>
    </citation>
    <scope>NUCLEOTIDE SEQUENCE [LARGE SCALE GENOMIC DNA]</scope>
</reference>
<feature type="binding site" evidence="7">
    <location>
        <position position="63"/>
    </location>
    <ligand>
        <name>substrate</name>
    </ligand>
</feature>
<proteinExistence type="inferred from homology"/>
<evidence type="ECO:0000256" key="6">
    <source>
        <dbReference type="PIRSR" id="PIRSR613078-1"/>
    </source>
</evidence>
<dbReference type="KEGG" id="nva:G3M78_14045"/>
<dbReference type="GO" id="GO:0009236">
    <property type="term" value="P:cobalamin biosynthetic process"/>
    <property type="evidence" value="ECO:0007669"/>
    <property type="project" value="UniProtKB-UniRule"/>
</dbReference>
<sequence length="219" mass="24855">MKLNPSCRVYLIRHGETANAGKVRFNGHHDIRLSPRGEQQLAQISEAMQQVPLEAVYCSNLSRTQTSADIIAKPHGLTPIAYPELRELSFGQWEGLSIDEVEEKFPGRYMALFRDIANERPPEGESFHELQQRTVPRFMDIIRNHPQGKIAIVAHGGVNRTILCQLLGIPIANMFRLNQEYAAVNVIQFYGEDPVVELMGADHNFLQWEAPPEKTEKIQ</sequence>
<dbReference type="GO" id="GO:0016868">
    <property type="term" value="F:intramolecular phosphotransferase activity"/>
    <property type="evidence" value="ECO:0007669"/>
    <property type="project" value="InterPro"/>
</dbReference>
<dbReference type="CDD" id="cd07067">
    <property type="entry name" value="HP_PGM_like"/>
    <property type="match status" value="1"/>
</dbReference>